<evidence type="ECO:0000313" key="1">
    <source>
        <dbReference type="EMBL" id="JAH08394.1"/>
    </source>
</evidence>
<name>A0A0E9PV72_ANGAN</name>
<protein>
    <submittedName>
        <fullName evidence="1">Uncharacterized protein</fullName>
    </submittedName>
</protein>
<sequence length="43" mass="5250">MVHFRFLLQPHESFIRILTFFSCIAVIFKWTRINEVHPLVSLY</sequence>
<organism evidence="1">
    <name type="scientific">Anguilla anguilla</name>
    <name type="common">European freshwater eel</name>
    <name type="synonym">Muraena anguilla</name>
    <dbReference type="NCBI Taxonomy" id="7936"/>
    <lineage>
        <taxon>Eukaryota</taxon>
        <taxon>Metazoa</taxon>
        <taxon>Chordata</taxon>
        <taxon>Craniata</taxon>
        <taxon>Vertebrata</taxon>
        <taxon>Euteleostomi</taxon>
        <taxon>Actinopterygii</taxon>
        <taxon>Neopterygii</taxon>
        <taxon>Teleostei</taxon>
        <taxon>Anguilliformes</taxon>
        <taxon>Anguillidae</taxon>
        <taxon>Anguilla</taxon>
    </lineage>
</organism>
<reference evidence="1" key="1">
    <citation type="submission" date="2014-11" db="EMBL/GenBank/DDBJ databases">
        <authorList>
            <person name="Amaro Gonzalez C."/>
        </authorList>
    </citation>
    <scope>NUCLEOTIDE SEQUENCE</scope>
</reference>
<dbReference type="EMBL" id="GBXM01100183">
    <property type="protein sequence ID" value="JAH08394.1"/>
    <property type="molecule type" value="Transcribed_RNA"/>
</dbReference>
<dbReference type="AlphaFoldDB" id="A0A0E9PV72"/>
<accession>A0A0E9PV72</accession>
<reference evidence="1" key="2">
    <citation type="journal article" date="2015" name="Fish Shellfish Immunol.">
        <title>Early steps in the European eel (Anguilla anguilla)-Vibrio vulnificus interaction in the gills: Role of the RtxA13 toxin.</title>
        <authorList>
            <person name="Callol A."/>
            <person name="Pajuelo D."/>
            <person name="Ebbesson L."/>
            <person name="Teles M."/>
            <person name="MacKenzie S."/>
            <person name="Amaro C."/>
        </authorList>
    </citation>
    <scope>NUCLEOTIDE SEQUENCE</scope>
</reference>
<proteinExistence type="predicted"/>